<protein>
    <recommendedName>
        <fullName evidence="3">DUF4333 domain-containing protein</fullName>
    </recommendedName>
</protein>
<sequence length="148" mass="15395">MKRTSIRLATAALGAALALSACTGITFQPYSGSPSSASSPAAAPTTRSPSIQPSPEDSASPEPGESPSPGGGSRGKVARIQVEVAIMNEVKDKTGRTVIVDCPADLDARVGTKMTCDWRDVDDKGRVEVEVISVDSTGQVNFRFRTVS</sequence>
<dbReference type="OrthoDB" id="3568721at2"/>
<feature type="domain" description="DUF4333" evidence="3">
    <location>
        <begin position="76"/>
        <end position="135"/>
    </location>
</feature>
<feature type="region of interest" description="Disordered" evidence="1">
    <location>
        <begin position="29"/>
        <end position="78"/>
    </location>
</feature>
<name>A0A255HC72_9ACTN</name>
<evidence type="ECO:0000313" key="5">
    <source>
        <dbReference type="Proteomes" id="UP000216311"/>
    </source>
</evidence>
<evidence type="ECO:0000256" key="2">
    <source>
        <dbReference type="SAM" id="SignalP"/>
    </source>
</evidence>
<dbReference type="EMBL" id="NMVQ01000001">
    <property type="protein sequence ID" value="OYO25287.1"/>
    <property type="molecule type" value="Genomic_DNA"/>
</dbReference>
<feature type="compositionally biased region" description="Low complexity" evidence="1">
    <location>
        <begin position="31"/>
        <end position="68"/>
    </location>
</feature>
<evidence type="ECO:0000313" key="4">
    <source>
        <dbReference type="EMBL" id="OYO25287.1"/>
    </source>
</evidence>
<feature type="chain" id="PRO_5039493721" description="DUF4333 domain-containing protein" evidence="2">
    <location>
        <begin position="24"/>
        <end position="148"/>
    </location>
</feature>
<dbReference type="AlphaFoldDB" id="A0A255HC72"/>
<dbReference type="Pfam" id="PF14230">
    <property type="entry name" value="DUF4333"/>
    <property type="match status" value="1"/>
</dbReference>
<accession>A0A255HC72</accession>
<keyword evidence="5" id="KW-1185">Reference proteome</keyword>
<comment type="caution">
    <text evidence="4">The sequence shown here is derived from an EMBL/GenBank/DDBJ whole genome shotgun (WGS) entry which is preliminary data.</text>
</comment>
<proteinExistence type="predicted"/>
<gene>
    <name evidence="4" type="ORF">CGZ93_02265</name>
</gene>
<dbReference type="InterPro" id="IPR025637">
    <property type="entry name" value="DUF4333"/>
</dbReference>
<dbReference type="PROSITE" id="PS51257">
    <property type="entry name" value="PROKAR_LIPOPROTEIN"/>
    <property type="match status" value="1"/>
</dbReference>
<dbReference type="Proteomes" id="UP000216311">
    <property type="component" value="Unassembled WGS sequence"/>
</dbReference>
<keyword evidence="2" id="KW-0732">Signal</keyword>
<evidence type="ECO:0000256" key="1">
    <source>
        <dbReference type="SAM" id="MobiDB-lite"/>
    </source>
</evidence>
<organism evidence="4 5">
    <name type="scientific">Enemella dayhoffiae</name>
    <dbReference type="NCBI Taxonomy" id="2016507"/>
    <lineage>
        <taxon>Bacteria</taxon>
        <taxon>Bacillati</taxon>
        <taxon>Actinomycetota</taxon>
        <taxon>Actinomycetes</taxon>
        <taxon>Propionibacteriales</taxon>
        <taxon>Propionibacteriaceae</taxon>
        <taxon>Enemella</taxon>
    </lineage>
</organism>
<evidence type="ECO:0000259" key="3">
    <source>
        <dbReference type="Pfam" id="PF14230"/>
    </source>
</evidence>
<feature type="signal peptide" evidence="2">
    <location>
        <begin position="1"/>
        <end position="23"/>
    </location>
</feature>
<reference evidence="4 5" key="1">
    <citation type="submission" date="2017-07" db="EMBL/GenBank/DDBJ databases">
        <title>Draft whole genome sequences of clinical Proprionibacteriaceae strains.</title>
        <authorList>
            <person name="Bernier A.-M."/>
            <person name="Bernard K."/>
            <person name="Domingo M.-C."/>
        </authorList>
    </citation>
    <scope>NUCLEOTIDE SEQUENCE [LARGE SCALE GENOMIC DNA]</scope>
    <source>
        <strain evidence="4 5">NML 130396</strain>
    </source>
</reference>
<dbReference type="RefSeq" id="WP_094362497.1">
    <property type="nucleotide sequence ID" value="NZ_NMVQ01000001.1"/>
</dbReference>